<keyword evidence="7" id="KW-1185">Reference proteome</keyword>
<reference evidence="6" key="1">
    <citation type="submission" date="2023-04" db="EMBL/GenBank/DDBJ databases">
        <title>Chromosome-level genome of Chaenocephalus aceratus.</title>
        <authorList>
            <person name="Park H."/>
        </authorList>
    </citation>
    <scope>NUCLEOTIDE SEQUENCE</scope>
    <source>
        <strain evidence="6">DE</strain>
        <tissue evidence="6">Muscle</tissue>
    </source>
</reference>
<feature type="chain" id="PRO_5042250679" description="Platelet-derived growth factor receptor-like protein" evidence="4">
    <location>
        <begin position="26"/>
        <end position="382"/>
    </location>
</feature>
<evidence type="ECO:0000256" key="2">
    <source>
        <dbReference type="ARBA" id="ARBA00019671"/>
    </source>
</evidence>
<evidence type="ECO:0000259" key="5">
    <source>
        <dbReference type="PROSITE" id="PS50835"/>
    </source>
</evidence>
<proteinExistence type="predicted"/>
<dbReference type="InterPro" id="IPR003599">
    <property type="entry name" value="Ig_sub"/>
</dbReference>
<dbReference type="InterPro" id="IPR007110">
    <property type="entry name" value="Ig-like_dom"/>
</dbReference>
<evidence type="ECO:0000313" key="6">
    <source>
        <dbReference type="EMBL" id="KAK1897669.1"/>
    </source>
</evidence>
<feature type="domain" description="Ig-like" evidence="5">
    <location>
        <begin position="150"/>
        <end position="275"/>
    </location>
</feature>
<feature type="signal peptide" evidence="4">
    <location>
        <begin position="1"/>
        <end position="25"/>
    </location>
</feature>
<dbReference type="AlphaFoldDB" id="A0AAD9CA78"/>
<dbReference type="Proteomes" id="UP001228049">
    <property type="component" value="Unassembled WGS sequence"/>
</dbReference>
<protein>
    <recommendedName>
        <fullName evidence="2">Platelet-derived growth factor receptor-like protein</fullName>
    </recommendedName>
</protein>
<dbReference type="PANTHER" id="PTHR15360">
    <property type="entry name" value="PLATELET-DERIVED GROWTH FACTOR RECEPTOR LIKE"/>
    <property type="match status" value="1"/>
</dbReference>
<dbReference type="PIRSF" id="PIRSF000615">
    <property type="entry name" value="TyrPK_CSF1-R"/>
    <property type="match status" value="1"/>
</dbReference>
<keyword evidence="3" id="KW-0393">Immunoglobulin domain</keyword>
<dbReference type="PROSITE" id="PS50835">
    <property type="entry name" value="IG_LIKE"/>
    <property type="match status" value="1"/>
</dbReference>
<dbReference type="InterPro" id="IPR042495">
    <property type="entry name" value="PDGFRL"/>
</dbReference>
<gene>
    <name evidence="6" type="ORF">KUDE01_017200</name>
</gene>
<comment type="subunit">
    <text evidence="1">Forms a complex composed of PDGFRL, TNK2 and GRB2.</text>
</comment>
<accession>A0AAD9CA78</accession>
<dbReference type="PROSITE" id="PS00290">
    <property type="entry name" value="IG_MHC"/>
    <property type="match status" value="1"/>
</dbReference>
<evidence type="ECO:0000313" key="7">
    <source>
        <dbReference type="Proteomes" id="UP001228049"/>
    </source>
</evidence>
<dbReference type="InterPro" id="IPR036179">
    <property type="entry name" value="Ig-like_dom_sf"/>
</dbReference>
<dbReference type="Pfam" id="PF07679">
    <property type="entry name" value="I-set"/>
    <property type="match status" value="1"/>
</dbReference>
<keyword evidence="4" id="KW-0732">Signal</keyword>
<dbReference type="InterPro" id="IPR013098">
    <property type="entry name" value="Ig_I-set"/>
</dbReference>
<evidence type="ECO:0000256" key="1">
    <source>
        <dbReference type="ARBA" id="ARBA00011360"/>
    </source>
</evidence>
<comment type="caution">
    <text evidence="6">The sequence shown here is derived from an EMBL/GenBank/DDBJ whole genome shotgun (WGS) entry which is preliminary data.</text>
</comment>
<organism evidence="6 7">
    <name type="scientific">Dissostichus eleginoides</name>
    <name type="common">Patagonian toothfish</name>
    <name type="synonym">Dissostichus amissus</name>
    <dbReference type="NCBI Taxonomy" id="100907"/>
    <lineage>
        <taxon>Eukaryota</taxon>
        <taxon>Metazoa</taxon>
        <taxon>Chordata</taxon>
        <taxon>Craniata</taxon>
        <taxon>Vertebrata</taxon>
        <taxon>Euteleostomi</taxon>
        <taxon>Actinopterygii</taxon>
        <taxon>Neopterygii</taxon>
        <taxon>Teleostei</taxon>
        <taxon>Neoteleostei</taxon>
        <taxon>Acanthomorphata</taxon>
        <taxon>Eupercaria</taxon>
        <taxon>Perciformes</taxon>
        <taxon>Notothenioidei</taxon>
        <taxon>Nototheniidae</taxon>
        <taxon>Dissostichus</taxon>
    </lineage>
</organism>
<name>A0AAD9CA78_DISEL</name>
<dbReference type="Gene3D" id="2.60.40.10">
    <property type="entry name" value="Immunoglobulins"/>
    <property type="match status" value="3"/>
</dbReference>
<dbReference type="InterPro" id="IPR013783">
    <property type="entry name" value="Ig-like_fold"/>
</dbReference>
<sequence>MDGVQASLVFGGMLVVGLLVSVTSGLSPPTIVSNEEEFVLQPNSVFNISCTGKRNVVWAEPLPKNTFVYPGYYTATLFIYNATVENTGYYMCTYQTQEGDLEDEPEENNEAGIYVFVPDAQAPFVPETPENLVVPMEIHGVPISCRVSDPNSHVTLRSVPSGEDMSAFYDHKMGFFGSLSPGQYQCETSVNGHSIRSVIYTVETEVPAEMDNFDVEVKASEETAMGAVQIKETSLDGVIYTLSIPKATSQDSGSYECSVTHIISGEIRVSSVAVTVFEENSFVAVDHSGIQTSEFVSLLEETEYTILINAYPNPKVLWLKDGKAMPQTYYIFTKTSHLEGNRYQSILTLRQPLVKDNGNYTITAISGSHTAHFSFTLKLPLQ</sequence>
<dbReference type="SMART" id="SM00409">
    <property type="entry name" value="IG"/>
    <property type="match status" value="3"/>
</dbReference>
<dbReference type="PANTHER" id="PTHR15360:SF4">
    <property type="entry name" value="PROTEIN KINASE DOMAIN-CONTAINING PROTEIN"/>
    <property type="match status" value="1"/>
</dbReference>
<dbReference type="SUPFAM" id="SSF48726">
    <property type="entry name" value="Immunoglobulin"/>
    <property type="match status" value="3"/>
</dbReference>
<keyword evidence="6" id="KW-0675">Receptor</keyword>
<evidence type="ECO:0000256" key="4">
    <source>
        <dbReference type="SAM" id="SignalP"/>
    </source>
</evidence>
<dbReference type="EMBL" id="JASDAP010000009">
    <property type="protein sequence ID" value="KAK1897669.1"/>
    <property type="molecule type" value="Genomic_DNA"/>
</dbReference>
<evidence type="ECO:0000256" key="3">
    <source>
        <dbReference type="ARBA" id="ARBA00023319"/>
    </source>
</evidence>
<dbReference type="InterPro" id="IPR003006">
    <property type="entry name" value="Ig/MHC_CS"/>
</dbReference>